<sequence>MINREQRERAIQAASPEESRRLKIFIRTIVDGWRKGYKVAFVDRQGLEEETAADIATYEIRMTQLDQPLRSAAQVDLEDLAWKFLESELDMLAQLTTDLAFFKGEADATHIYYFPLDEIE</sequence>
<name>A0A1G1VM97_9BACT</name>
<reference evidence="1 2" key="1">
    <citation type="journal article" date="2016" name="Nat. Commun.">
        <title>Thousands of microbial genomes shed light on interconnected biogeochemical processes in an aquifer system.</title>
        <authorList>
            <person name="Anantharaman K."/>
            <person name="Brown C.T."/>
            <person name="Hug L.A."/>
            <person name="Sharon I."/>
            <person name="Castelle C.J."/>
            <person name="Probst A.J."/>
            <person name="Thomas B.C."/>
            <person name="Singh A."/>
            <person name="Wilkins M.J."/>
            <person name="Karaoz U."/>
            <person name="Brodie E.L."/>
            <person name="Williams K.H."/>
            <person name="Hubbard S.S."/>
            <person name="Banfield J.F."/>
        </authorList>
    </citation>
    <scope>NUCLEOTIDE SEQUENCE [LARGE SCALE GENOMIC DNA]</scope>
</reference>
<protein>
    <submittedName>
        <fullName evidence="1">Uncharacterized protein</fullName>
    </submittedName>
</protein>
<dbReference type="Proteomes" id="UP000179069">
    <property type="component" value="Unassembled WGS sequence"/>
</dbReference>
<dbReference type="AlphaFoldDB" id="A0A1G1VM97"/>
<proteinExistence type="predicted"/>
<gene>
    <name evidence="1" type="ORF">A2785_02855</name>
</gene>
<evidence type="ECO:0000313" key="1">
    <source>
        <dbReference type="EMBL" id="OGY16509.1"/>
    </source>
</evidence>
<comment type="caution">
    <text evidence="1">The sequence shown here is derived from an EMBL/GenBank/DDBJ whole genome shotgun (WGS) entry which is preliminary data.</text>
</comment>
<evidence type="ECO:0000313" key="2">
    <source>
        <dbReference type="Proteomes" id="UP000179069"/>
    </source>
</evidence>
<accession>A0A1G1VM97</accession>
<organism evidence="1 2">
    <name type="scientific">Candidatus Chisholmbacteria bacterium RIFCSPHIGHO2_01_FULL_49_18</name>
    <dbReference type="NCBI Taxonomy" id="1797590"/>
    <lineage>
        <taxon>Bacteria</taxon>
        <taxon>Candidatus Chisholmiibacteriota</taxon>
    </lineage>
</organism>
<dbReference type="EMBL" id="MHCI01000014">
    <property type="protein sequence ID" value="OGY16509.1"/>
    <property type="molecule type" value="Genomic_DNA"/>
</dbReference>